<name>A0ABU0S038_9ACTN</name>
<sequence>MKITIYSWSINRPFHVQGRRSYWNQMRHARRHCQL</sequence>
<dbReference type="EMBL" id="JAUSZS010000008">
    <property type="protein sequence ID" value="MDQ0937602.1"/>
    <property type="molecule type" value="Genomic_DNA"/>
</dbReference>
<accession>A0ABU0S038</accession>
<evidence type="ECO:0000313" key="2">
    <source>
        <dbReference type="Proteomes" id="UP001223072"/>
    </source>
</evidence>
<dbReference type="Proteomes" id="UP001223072">
    <property type="component" value="Unassembled WGS sequence"/>
</dbReference>
<proteinExistence type="predicted"/>
<evidence type="ECO:0000313" key="1">
    <source>
        <dbReference type="EMBL" id="MDQ0937602.1"/>
    </source>
</evidence>
<reference evidence="1 2" key="1">
    <citation type="submission" date="2023-07" db="EMBL/GenBank/DDBJ databases">
        <title>Comparative genomics of wheat-associated soil bacteria to identify genetic determinants of phenazine resistance.</title>
        <authorList>
            <person name="Mouncey N."/>
        </authorList>
    </citation>
    <scope>NUCLEOTIDE SEQUENCE [LARGE SCALE GENOMIC DNA]</scope>
    <source>
        <strain evidence="1 2">W2I16</strain>
    </source>
</reference>
<gene>
    <name evidence="1" type="ORF">QFZ49_007577</name>
</gene>
<protein>
    <submittedName>
        <fullName evidence="1">Uncharacterized protein</fullName>
    </submittedName>
</protein>
<comment type="caution">
    <text evidence="1">The sequence shown here is derived from an EMBL/GenBank/DDBJ whole genome shotgun (WGS) entry which is preliminary data.</text>
</comment>
<keyword evidence="2" id="KW-1185">Reference proteome</keyword>
<organism evidence="1 2">
    <name type="scientific">Streptomyces turgidiscabies</name>
    <dbReference type="NCBI Taxonomy" id="85558"/>
    <lineage>
        <taxon>Bacteria</taxon>
        <taxon>Bacillati</taxon>
        <taxon>Actinomycetota</taxon>
        <taxon>Actinomycetes</taxon>
        <taxon>Kitasatosporales</taxon>
        <taxon>Streptomycetaceae</taxon>
        <taxon>Streptomyces</taxon>
    </lineage>
</organism>